<dbReference type="CDD" id="cd01335">
    <property type="entry name" value="Radical_SAM"/>
    <property type="match status" value="1"/>
</dbReference>
<dbReference type="EMBL" id="BSDI01000004">
    <property type="protein sequence ID" value="GLH95808.1"/>
    <property type="molecule type" value="Genomic_DNA"/>
</dbReference>
<organism evidence="6 7">
    <name type="scientific">Phytohabitans aurantiacus</name>
    <dbReference type="NCBI Taxonomy" id="3016789"/>
    <lineage>
        <taxon>Bacteria</taxon>
        <taxon>Bacillati</taxon>
        <taxon>Actinomycetota</taxon>
        <taxon>Actinomycetes</taxon>
        <taxon>Micromonosporales</taxon>
        <taxon>Micromonosporaceae</taxon>
    </lineage>
</organism>
<evidence type="ECO:0000256" key="4">
    <source>
        <dbReference type="ARBA" id="ARBA00023014"/>
    </source>
</evidence>
<evidence type="ECO:0000313" key="7">
    <source>
        <dbReference type="Proteomes" id="UP001144280"/>
    </source>
</evidence>
<keyword evidence="7" id="KW-1185">Reference proteome</keyword>
<evidence type="ECO:0000259" key="5">
    <source>
        <dbReference type="Pfam" id="PF04055"/>
    </source>
</evidence>
<dbReference type="SUPFAM" id="SSF102114">
    <property type="entry name" value="Radical SAM enzymes"/>
    <property type="match status" value="1"/>
</dbReference>
<dbReference type="SFLD" id="SFLDS00029">
    <property type="entry name" value="Radical_SAM"/>
    <property type="match status" value="1"/>
</dbReference>
<keyword evidence="1" id="KW-0949">S-adenosyl-L-methionine</keyword>
<keyword evidence="2" id="KW-0479">Metal-binding</keyword>
<dbReference type="InterPro" id="IPR058240">
    <property type="entry name" value="rSAM_sf"/>
</dbReference>
<evidence type="ECO:0000313" key="6">
    <source>
        <dbReference type="EMBL" id="GLH95808.1"/>
    </source>
</evidence>
<dbReference type="SFLD" id="SFLDG01386">
    <property type="entry name" value="main_SPASM_domain-containing"/>
    <property type="match status" value="1"/>
</dbReference>
<accession>A0ABQ5QN26</accession>
<name>A0ABQ5QN26_9ACTN</name>
<sequence length="407" mass="45355">MELGHVAVPLVRAHDRRRTPFREFVLKLHTRCNLACDYCYMYELADTAWRQVNSAMSDRVLDRVCERIADHVGDTGRPLRVVLHGGEPMMVGVDALVRASDRVRAAVAPQAIVDITVQTNGVLLDDRVIDRLCQAGIRIGVSLDGDRRANDRHRRYANGRSSFDAVDRALRSLRLRPEHFAGILSVIDLDNDPVSTFDSLLQYDPPAIDFLLPHGNWTSPPPRWSAGDTLYGDWLVAAFDRWYDAPVRETRVRFFEEVISLALGGTSRIETIGLSPVATVVVDVDGAYEQIDTLRSTYPGAVDTGMNVFDHSLDEVLEHPEIQDRQIGLDALSDDCLACPLHRICGGGYYPHRYRAETGFRNPSVYCADLGRLIRHVLPRVHADLAAVLKGRLQDGTPDAGNDASPR</sequence>
<evidence type="ECO:0000256" key="3">
    <source>
        <dbReference type="ARBA" id="ARBA00023004"/>
    </source>
</evidence>
<dbReference type="Gene3D" id="3.20.20.70">
    <property type="entry name" value="Aldolase class I"/>
    <property type="match status" value="1"/>
</dbReference>
<gene>
    <name evidence="6" type="ORF">Pa4123_10800</name>
</gene>
<dbReference type="InterPro" id="IPR023867">
    <property type="entry name" value="Sulphatase_maturase_rSAM"/>
</dbReference>
<dbReference type="SFLD" id="SFLDG01067">
    <property type="entry name" value="SPASM/twitch_domain_containing"/>
    <property type="match status" value="1"/>
</dbReference>
<dbReference type="SFLD" id="SFLDG01072">
    <property type="entry name" value="dehydrogenase_like"/>
    <property type="match status" value="1"/>
</dbReference>
<feature type="domain" description="Radical SAM core" evidence="5">
    <location>
        <begin position="29"/>
        <end position="174"/>
    </location>
</feature>
<dbReference type="InterPro" id="IPR026335">
    <property type="entry name" value="rSAM_SPASM_FxsB"/>
</dbReference>
<keyword evidence="3" id="KW-0408">Iron</keyword>
<protein>
    <recommendedName>
        <fullName evidence="5">Radical SAM core domain-containing protein</fullName>
    </recommendedName>
</protein>
<reference evidence="6" key="1">
    <citation type="submission" date="2022-12" db="EMBL/GenBank/DDBJ databases">
        <title>New Phytohabitans aurantiacus sp. RD004123 nov., an actinomycete isolated from soil.</title>
        <authorList>
            <person name="Triningsih D.W."/>
            <person name="Harunari E."/>
            <person name="Igarashi Y."/>
        </authorList>
    </citation>
    <scope>NUCLEOTIDE SEQUENCE</scope>
    <source>
        <strain evidence="6">RD004123</strain>
    </source>
</reference>
<dbReference type="NCBIfam" id="TIGR04269">
    <property type="entry name" value="SAM_SPASM_FxsB"/>
    <property type="match status" value="1"/>
</dbReference>
<dbReference type="Pfam" id="PF04055">
    <property type="entry name" value="Radical_SAM"/>
    <property type="match status" value="1"/>
</dbReference>
<proteinExistence type="predicted"/>
<dbReference type="PANTHER" id="PTHR43273:SF8">
    <property type="entry name" value="RADICAL SAM DOMAIN PROTEIN"/>
    <property type="match status" value="1"/>
</dbReference>
<dbReference type="InterPro" id="IPR007197">
    <property type="entry name" value="rSAM"/>
</dbReference>
<evidence type="ECO:0000256" key="1">
    <source>
        <dbReference type="ARBA" id="ARBA00022691"/>
    </source>
</evidence>
<dbReference type="InterPro" id="IPR013785">
    <property type="entry name" value="Aldolase_TIM"/>
</dbReference>
<keyword evidence="4" id="KW-0411">Iron-sulfur</keyword>
<comment type="caution">
    <text evidence="6">The sequence shown here is derived from an EMBL/GenBank/DDBJ whole genome shotgun (WGS) entry which is preliminary data.</text>
</comment>
<dbReference type="PANTHER" id="PTHR43273">
    <property type="entry name" value="ANAEROBIC SULFATASE-MATURATING ENZYME HOMOLOG ASLB-RELATED"/>
    <property type="match status" value="1"/>
</dbReference>
<dbReference type="Proteomes" id="UP001144280">
    <property type="component" value="Unassembled WGS sequence"/>
</dbReference>
<evidence type="ECO:0000256" key="2">
    <source>
        <dbReference type="ARBA" id="ARBA00022723"/>
    </source>
</evidence>